<gene>
    <name evidence="6" type="ORF">HYH03_018920</name>
</gene>
<dbReference type="Proteomes" id="UP000612055">
    <property type="component" value="Unassembled WGS sequence"/>
</dbReference>
<proteinExistence type="predicted"/>
<evidence type="ECO:0000256" key="2">
    <source>
        <dbReference type="ARBA" id="ARBA00022679"/>
    </source>
</evidence>
<feature type="domain" description="SET" evidence="5">
    <location>
        <begin position="91"/>
        <end position="360"/>
    </location>
</feature>
<evidence type="ECO:0000256" key="1">
    <source>
        <dbReference type="ARBA" id="ARBA00022603"/>
    </source>
</evidence>
<feature type="region of interest" description="Disordered" evidence="4">
    <location>
        <begin position="1"/>
        <end position="72"/>
    </location>
</feature>
<dbReference type="SUPFAM" id="SSF82199">
    <property type="entry name" value="SET domain"/>
    <property type="match status" value="1"/>
</dbReference>
<dbReference type="InterPro" id="IPR036464">
    <property type="entry name" value="Rubisco_LSMT_subst-bd_sf"/>
</dbReference>
<comment type="caution">
    <text evidence="6">The sequence shown here is derived from an EMBL/GenBank/DDBJ whole genome shotgun (WGS) entry which is preliminary data.</text>
</comment>
<dbReference type="PROSITE" id="PS50280">
    <property type="entry name" value="SET"/>
    <property type="match status" value="1"/>
</dbReference>
<dbReference type="InterPro" id="IPR001214">
    <property type="entry name" value="SET_dom"/>
</dbReference>
<dbReference type="Pfam" id="PF09273">
    <property type="entry name" value="Rubis-subs-bind"/>
    <property type="match status" value="1"/>
</dbReference>
<dbReference type="GO" id="GO:0032259">
    <property type="term" value="P:methylation"/>
    <property type="evidence" value="ECO:0007669"/>
    <property type="project" value="UniProtKB-KW"/>
</dbReference>
<evidence type="ECO:0000256" key="4">
    <source>
        <dbReference type="SAM" id="MobiDB-lite"/>
    </source>
</evidence>
<dbReference type="InterPro" id="IPR015353">
    <property type="entry name" value="Rubisco_LSMT_subst-bd"/>
</dbReference>
<evidence type="ECO:0000313" key="7">
    <source>
        <dbReference type="Proteomes" id="UP000612055"/>
    </source>
</evidence>
<dbReference type="InterPro" id="IPR050600">
    <property type="entry name" value="SETD3_SETD6_MTase"/>
</dbReference>
<name>A0A835XKW0_9CHLO</name>
<protein>
    <recommendedName>
        <fullName evidence="5">SET domain-containing protein</fullName>
    </recommendedName>
</protein>
<dbReference type="EMBL" id="JAEHOE010000258">
    <property type="protein sequence ID" value="KAG2482134.1"/>
    <property type="molecule type" value="Genomic_DNA"/>
</dbReference>
<sequence>MHVAHSSALGARPASGTPAPSLTRRHAPAPTPAPLLRHPRPLGATPSPLPPSPSGTNPPPASPPPPAKQPPAVLLDDARTQAFMSWARGPASIKFSGVRPSTFGGVRGLAASADLAPERLLVEVPRRSALVLAPAARNGAPGLVTDAWWKGAPWFAKMGAMLIEQKRASGASPLGPWVAQLPQDPAVPALWSDQQVAALQYPHLIQLVREQQKEWRDLYDTLKREGVAAGASPPSREEFQWALAVVRSRTFSGPYIGSTLSDRLRLAGVVGALVAANTALGLADLATSASAALAVLVFNVLYELLLSQSLKQYAICPLIDLFNHSGTVQSEVSYNYFGDSYEVVAAREFKQGEQVFISYGAQSNDSLMQFYGFSEQDNPKDVYVLRDTARWLAAFPPAPLAPTRLAALRASSLGGALEQVVVQREGFPPEALQALRFLLAPEGEAAKGVAAFDKPGPPEAEALLAAALAHLVGAELGALGSSLQEDQALLAGAGPAEGKGKRRALSGPEAAAVAFRAEKKKVLAGVLSSLGA</sequence>
<dbReference type="PANTHER" id="PTHR13271:SF133">
    <property type="entry name" value="SET DOMAIN-CONTAINING PROTEIN"/>
    <property type="match status" value="1"/>
</dbReference>
<evidence type="ECO:0000256" key="3">
    <source>
        <dbReference type="ARBA" id="ARBA00022691"/>
    </source>
</evidence>
<dbReference type="Gene3D" id="3.90.1410.10">
    <property type="entry name" value="set domain protein methyltransferase, domain 1"/>
    <property type="match status" value="1"/>
</dbReference>
<keyword evidence="2" id="KW-0808">Transferase</keyword>
<reference evidence="6" key="1">
    <citation type="journal article" date="2020" name="bioRxiv">
        <title>Comparative genomics of Chlamydomonas.</title>
        <authorList>
            <person name="Craig R.J."/>
            <person name="Hasan A.R."/>
            <person name="Ness R.W."/>
            <person name="Keightley P.D."/>
        </authorList>
    </citation>
    <scope>NUCLEOTIDE SEQUENCE</scope>
    <source>
        <strain evidence="6">CCAP 11/70</strain>
    </source>
</reference>
<feature type="compositionally biased region" description="Pro residues" evidence="4">
    <location>
        <begin position="47"/>
        <end position="69"/>
    </location>
</feature>
<keyword evidence="7" id="KW-1185">Reference proteome</keyword>
<dbReference type="SUPFAM" id="SSF81822">
    <property type="entry name" value="RuBisCo LSMT C-terminal, substrate-binding domain"/>
    <property type="match status" value="1"/>
</dbReference>
<dbReference type="GO" id="GO:0016279">
    <property type="term" value="F:protein-lysine N-methyltransferase activity"/>
    <property type="evidence" value="ECO:0007669"/>
    <property type="project" value="TreeGrafter"/>
</dbReference>
<dbReference type="Gene3D" id="3.90.1420.10">
    <property type="entry name" value="Rubisco LSMT, substrate-binding domain"/>
    <property type="match status" value="1"/>
</dbReference>
<dbReference type="OrthoDB" id="341421at2759"/>
<accession>A0A835XKW0</accession>
<keyword evidence="3" id="KW-0949">S-adenosyl-L-methionine</keyword>
<evidence type="ECO:0000313" key="6">
    <source>
        <dbReference type="EMBL" id="KAG2482134.1"/>
    </source>
</evidence>
<dbReference type="PANTHER" id="PTHR13271">
    <property type="entry name" value="UNCHARACTERIZED PUTATIVE METHYLTRANSFERASE"/>
    <property type="match status" value="1"/>
</dbReference>
<evidence type="ECO:0000259" key="5">
    <source>
        <dbReference type="PROSITE" id="PS50280"/>
    </source>
</evidence>
<dbReference type="AlphaFoldDB" id="A0A835XKW0"/>
<dbReference type="CDD" id="cd10527">
    <property type="entry name" value="SET_LSMT"/>
    <property type="match status" value="1"/>
</dbReference>
<organism evidence="6 7">
    <name type="scientific">Edaphochlamys debaryana</name>
    <dbReference type="NCBI Taxonomy" id="47281"/>
    <lineage>
        <taxon>Eukaryota</taxon>
        <taxon>Viridiplantae</taxon>
        <taxon>Chlorophyta</taxon>
        <taxon>core chlorophytes</taxon>
        <taxon>Chlorophyceae</taxon>
        <taxon>CS clade</taxon>
        <taxon>Chlamydomonadales</taxon>
        <taxon>Chlamydomonadales incertae sedis</taxon>
        <taxon>Edaphochlamys</taxon>
    </lineage>
</organism>
<dbReference type="InterPro" id="IPR046341">
    <property type="entry name" value="SET_dom_sf"/>
</dbReference>
<keyword evidence="1" id="KW-0489">Methyltransferase</keyword>